<dbReference type="RefSeq" id="WP_284190217.1">
    <property type="nucleotide sequence ID" value="NZ_BSPW01000001.1"/>
</dbReference>
<evidence type="ECO:0000259" key="1">
    <source>
        <dbReference type="Pfam" id="PF16778"/>
    </source>
</evidence>
<proteinExistence type="predicted"/>
<dbReference type="InterPro" id="IPR031893">
    <property type="entry name" value="Phage_tail_APC"/>
</dbReference>
<keyword evidence="3" id="KW-1185">Reference proteome</keyword>
<dbReference type="Proteomes" id="UP001157138">
    <property type="component" value="Unassembled WGS sequence"/>
</dbReference>
<dbReference type="EMBL" id="BSPW01000001">
    <property type="protein sequence ID" value="GLT16284.1"/>
    <property type="molecule type" value="Genomic_DNA"/>
</dbReference>
<organism evidence="2 3">
    <name type="scientific">Vibrio zhanjiangensis</name>
    <dbReference type="NCBI Taxonomy" id="1046128"/>
    <lineage>
        <taxon>Bacteria</taxon>
        <taxon>Pseudomonadati</taxon>
        <taxon>Pseudomonadota</taxon>
        <taxon>Gammaproteobacteria</taxon>
        <taxon>Vibrionales</taxon>
        <taxon>Vibrionaceae</taxon>
        <taxon>Vibrio</taxon>
    </lineage>
</organism>
<evidence type="ECO:0000313" key="3">
    <source>
        <dbReference type="Proteomes" id="UP001157138"/>
    </source>
</evidence>
<evidence type="ECO:0000313" key="2">
    <source>
        <dbReference type="EMBL" id="GLT16284.1"/>
    </source>
</evidence>
<dbReference type="Pfam" id="PF16778">
    <property type="entry name" value="Phage_tail_APC"/>
    <property type="match status" value="1"/>
</dbReference>
<sequence length="124" mass="13915">MIKQLNFRGETLINVPADMHILLEMGLSKAEAEQALSAYQAEKELEKIRAYRAPLLIEADHLVNIALDKGLDIKPARDYRQALRDITDKGQVFANVRWPTKPTDVQPGRITNLLVKVGAVKPTQ</sequence>
<gene>
    <name evidence="2" type="ORF">GCM10007938_00600</name>
</gene>
<feature type="domain" description="Phage tail assembly chaperone-like" evidence="1">
    <location>
        <begin position="46"/>
        <end position="102"/>
    </location>
</feature>
<comment type="caution">
    <text evidence="2">The sequence shown here is derived from an EMBL/GenBank/DDBJ whole genome shotgun (WGS) entry which is preliminary data.</text>
</comment>
<accession>A0ABQ6ETG8</accession>
<name>A0ABQ6ETG8_9VIBR</name>
<reference evidence="3" key="1">
    <citation type="journal article" date="2019" name="Int. J. Syst. Evol. Microbiol.">
        <title>The Global Catalogue of Microorganisms (GCM) 10K type strain sequencing project: providing services to taxonomists for standard genome sequencing and annotation.</title>
        <authorList>
            <consortium name="The Broad Institute Genomics Platform"/>
            <consortium name="The Broad Institute Genome Sequencing Center for Infectious Disease"/>
            <person name="Wu L."/>
            <person name="Ma J."/>
        </authorList>
    </citation>
    <scope>NUCLEOTIDE SEQUENCE [LARGE SCALE GENOMIC DNA]</scope>
    <source>
        <strain evidence="3">NBRC 108723</strain>
    </source>
</reference>
<protein>
    <recommendedName>
        <fullName evidence="1">Phage tail assembly chaperone-like domain-containing protein</fullName>
    </recommendedName>
</protein>